<name>A0A448YEV7_BRENA</name>
<keyword evidence="2" id="KW-0507">mRNA processing</keyword>
<dbReference type="GO" id="GO:0008380">
    <property type="term" value="P:RNA splicing"/>
    <property type="evidence" value="ECO:0007669"/>
    <property type="project" value="UniProtKB-KW"/>
</dbReference>
<evidence type="ECO:0000256" key="2">
    <source>
        <dbReference type="ARBA" id="ARBA00023187"/>
    </source>
</evidence>
<keyword evidence="1" id="KW-0677">Repeat</keyword>
<dbReference type="InParanoid" id="A0A448YEV7"/>
<dbReference type="Gene3D" id="1.25.40.10">
    <property type="entry name" value="Tetratricopeptide repeat domain"/>
    <property type="match status" value="1"/>
</dbReference>
<organism evidence="4 5">
    <name type="scientific">Brettanomyces naardenensis</name>
    <name type="common">Yeast</name>
    <dbReference type="NCBI Taxonomy" id="13370"/>
    <lineage>
        <taxon>Eukaryota</taxon>
        <taxon>Fungi</taxon>
        <taxon>Dikarya</taxon>
        <taxon>Ascomycota</taxon>
        <taxon>Saccharomycotina</taxon>
        <taxon>Pichiomycetes</taxon>
        <taxon>Pichiales</taxon>
        <taxon>Pichiaceae</taxon>
        <taxon>Brettanomyces</taxon>
    </lineage>
</organism>
<dbReference type="Pfam" id="PF08579">
    <property type="entry name" value="RPM2"/>
    <property type="match status" value="1"/>
</dbReference>
<evidence type="ECO:0000313" key="5">
    <source>
        <dbReference type="Proteomes" id="UP000290900"/>
    </source>
</evidence>
<evidence type="ECO:0000256" key="1">
    <source>
        <dbReference type="ARBA" id="ARBA00022737"/>
    </source>
</evidence>
<dbReference type="InterPro" id="IPR011990">
    <property type="entry name" value="TPR-like_helical_dom_sf"/>
</dbReference>
<dbReference type="EMBL" id="CAACVR010000001">
    <property type="protein sequence ID" value="VEU19485.1"/>
    <property type="molecule type" value="Genomic_DNA"/>
</dbReference>
<dbReference type="Proteomes" id="UP000290900">
    <property type="component" value="Unassembled WGS sequence"/>
</dbReference>
<dbReference type="PANTHER" id="PTHR47447">
    <property type="entry name" value="OS03G0856100 PROTEIN"/>
    <property type="match status" value="1"/>
</dbReference>
<sequence>MVFRTFARFSKFSRSCYNMRKASFSSRACSQPFFYPSYRRASDLTPLDEVAHRRQSRNKTNSSGFYNVVPALTVTKNYVIFDPSLNRRKKDKDEERERDVAKVSENVRRIMLRRVNHTGSKNSHVTLKVEHMNHSHTALSIRRSNSNAIKRLIVATDSILAHFQQIQLAQLQQRRGYATEVASVNDLEHQLAKLKLDSAKKQEVKVELEELREPEVSAGVETVPNRVKFENSKTEPVSPSTISQEQVIDNMLSLGQNNEVLAVYFRMRGSNILPSIDVYNKILKSIQLRETDETSEQKLTHLLNVYSDMLSNNLKPSDKTYELVIEPLLKGSVHSYKFGDFKEGGDFLKIAVELFLISHNSNTTMKFKNSAIYNELLYCLNCYQMVNSASPQTLYSIMKERIQETNGKLEFYLQLIRFSALSRDYKFVETLYSEMKSLNPSVLEENQYTIYCSVIEALNFCGEVQRSSSMMDKVIGEMEDKTSKVSQSNISHLLSGYIKSQSWMNPYDAYKTLERLNSIAWLPDVSVASLCNLYTCFLNANDLPMAIKVWNFAVIREDFDRSVESLSDSADNNFIQLSDSLNHYVELLLTKGDKNLLLKTAREIIVKKSLILADRTLVQLLAYLQNEGYYDLAIKFIIDQGVKRDLKHSTSLNNYLSLVVDFVSPKQIAALSATKFFKRTVEQYRLMTDNVYGLIKVFNSVLRNLSNEKLKLRLAYYAKVLSCEFDDVTNFYVTLPDELREFKSQLLKVQEQLKI</sequence>
<dbReference type="AlphaFoldDB" id="A0A448YEV7"/>
<accession>A0A448YEV7</accession>
<feature type="coiled-coil region" evidence="3">
    <location>
        <begin position="184"/>
        <end position="211"/>
    </location>
</feature>
<keyword evidence="2" id="KW-0508">mRNA splicing</keyword>
<dbReference type="OrthoDB" id="185373at2759"/>
<dbReference type="InterPro" id="IPR013888">
    <property type="entry name" value="RNase_P_Rpm2_mt"/>
</dbReference>
<dbReference type="STRING" id="13370.A0A448YEV7"/>
<keyword evidence="3" id="KW-0175">Coiled coil</keyword>
<proteinExistence type="predicted"/>
<keyword evidence="5" id="KW-1185">Reference proteome</keyword>
<evidence type="ECO:0000313" key="4">
    <source>
        <dbReference type="EMBL" id="VEU19485.1"/>
    </source>
</evidence>
<dbReference type="PANTHER" id="PTHR47447:SF17">
    <property type="entry name" value="OS12G0638900 PROTEIN"/>
    <property type="match status" value="1"/>
</dbReference>
<gene>
    <name evidence="4" type="ORF">BRENAR_LOCUS222</name>
</gene>
<evidence type="ECO:0000256" key="3">
    <source>
        <dbReference type="SAM" id="Coils"/>
    </source>
</evidence>
<protein>
    <submittedName>
        <fullName evidence="4">DEKNAAC100132</fullName>
    </submittedName>
</protein>
<reference evidence="4 5" key="1">
    <citation type="submission" date="2018-12" db="EMBL/GenBank/DDBJ databases">
        <authorList>
            <person name="Tiukova I."/>
            <person name="Dainat J."/>
        </authorList>
    </citation>
    <scope>NUCLEOTIDE SEQUENCE [LARGE SCALE GENOMIC DNA]</scope>
</reference>